<gene>
    <name evidence="2" type="ORF">FRY97_02720</name>
</gene>
<reference evidence="2 3" key="1">
    <citation type="submission" date="2019-08" db="EMBL/GenBank/DDBJ databases">
        <title>Genome of Phaeodactylibacter luteus.</title>
        <authorList>
            <person name="Bowman J.P."/>
        </authorList>
    </citation>
    <scope>NUCLEOTIDE SEQUENCE [LARGE SCALE GENOMIC DNA]</scope>
    <source>
        <strain evidence="2 3">KCTC 42180</strain>
    </source>
</reference>
<feature type="region of interest" description="Disordered" evidence="1">
    <location>
        <begin position="143"/>
        <end position="207"/>
    </location>
</feature>
<accession>A0A5C6S3C3</accession>
<dbReference type="EMBL" id="VOOR01000004">
    <property type="protein sequence ID" value="TXB68310.1"/>
    <property type="molecule type" value="Genomic_DNA"/>
</dbReference>
<dbReference type="AlphaFoldDB" id="A0A5C6S3C3"/>
<organism evidence="2 3">
    <name type="scientific">Phaeodactylibacter luteus</name>
    <dbReference type="NCBI Taxonomy" id="1564516"/>
    <lineage>
        <taxon>Bacteria</taxon>
        <taxon>Pseudomonadati</taxon>
        <taxon>Bacteroidota</taxon>
        <taxon>Saprospiria</taxon>
        <taxon>Saprospirales</taxon>
        <taxon>Haliscomenobacteraceae</taxon>
        <taxon>Phaeodactylibacter</taxon>
    </lineage>
</organism>
<comment type="caution">
    <text evidence="2">The sequence shown here is derived from an EMBL/GenBank/DDBJ whole genome shotgun (WGS) entry which is preliminary data.</text>
</comment>
<feature type="compositionally biased region" description="Basic and acidic residues" evidence="1">
    <location>
        <begin position="182"/>
        <end position="198"/>
    </location>
</feature>
<evidence type="ECO:0000256" key="1">
    <source>
        <dbReference type="SAM" id="MobiDB-lite"/>
    </source>
</evidence>
<proteinExistence type="predicted"/>
<keyword evidence="3" id="KW-1185">Reference proteome</keyword>
<protein>
    <submittedName>
        <fullName evidence="2">Uncharacterized protein</fullName>
    </submittedName>
</protein>
<sequence>MFDYAILNPSLARCLFCAVALLLFASCSELPLPRFDLLINNEDYPDTRQMTGQPDKPIPGIAPELPSAEPILLLTGLEKEAGYDIQWFVDGMEYPNAAGEPGLSLAIGGTGRHQVRVCIYRGEESRCQEKFFFITAEESVEAPLPPQIATEPRPPINPEQVKPAAQPAVSMGDVVPPPEPLTQRDERPEPSEPIKLEEEVLPAPPPPREYNGLGQVGVRASAYNESCGAAEPRGAAVNLMPEKYLLLSRFSVQATACGLLSVEILGEGVSWRTTQTLTPGRNTISLIGFDQELRPGKSYTLKAMPKASVKCPEGSAAPALGNAKNCIGVGDAGNEILKLSYSNGQVALYDLVYNYAE</sequence>
<dbReference type="Proteomes" id="UP000321580">
    <property type="component" value="Unassembled WGS sequence"/>
</dbReference>
<evidence type="ECO:0000313" key="3">
    <source>
        <dbReference type="Proteomes" id="UP000321580"/>
    </source>
</evidence>
<evidence type="ECO:0000313" key="2">
    <source>
        <dbReference type="EMBL" id="TXB68310.1"/>
    </source>
</evidence>
<name>A0A5C6S3C3_9BACT</name>
<dbReference type="RefSeq" id="WP_147165890.1">
    <property type="nucleotide sequence ID" value="NZ_VOOR01000004.1"/>
</dbReference>